<evidence type="ECO:0000259" key="8">
    <source>
        <dbReference type="Pfam" id="PF00673"/>
    </source>
</evidence>
<dbReference type="InterPro" id="IPR031310">
    <property type="entry name" value="Ribosomal_uL5_N"/>
</dbReference>
<evidence type="ECO:0000313" key="10">
    <source>
        <dbReference type="Proteomes" id="UP000002432"/>
    </source>
</evidence>
<dbReference type="InterPro" id="IPR002132">
    <property type="entry name" value="Ribosomal_uL5"/>
</dbReference>
<name>Q1ISB0_KORVE</name>
<evidence type="ECO:0000256" key="5">
    <source>
        <dbReference type="HAMAP-Rule" id="MF_01333"/>
    </source>
</evidence>
<dbReference type="RefSeq" id="WP_011522042.1">
    <property type="nucleotide sequence ID" value="NC_008009.1"/>
</dbReference>
<evidence type="ECO:0000256" key="4">
    <source>
        <dbReference type="ARBA" id="ARBA00035245"/>
    </source>
</evidence>
<dbReference type="Pfam" id="PF00673">
    <property type="entry name" value="Ribosomal_L5_C"/>
    <property type="match status" value="1"/>
</dbReference>
<dbReference type="Proteomes" id="UP000002432">
    <property type="component" value="Chromosome"/>
</dbReference>
<dbReference type="HOGENOM" id="CLU_061015_2_1_0"/>
<dbReference type="GO" id="GO:0000049">
    <property type="term" value="F:tRNA binding"/>
    <property type="evidence" value="ECO:0007669"/>
    <property type="project" value="UniProtKB-UniRule"/>
</dbReference>
<dbReference type="AlphaFoldDB" id="Q1ISB0"/>
<feature type="compositionally biased region" description="Basic and acidic residues" evidence="6">
    <location>
        <begin position="1"/>
        <end position="23"/>
    </location>
</feature>
<dbReference type="HAMAP" id="MF_01333_B">
    <property type="entry name" value="Ribosomal_uL5_B"/>
    <property type="match status" value="1"/>
</dbReference>
<dbReference type="EnsemblBacteria" id="ABF40240">
    <property type="protein sequence ID" value="ABF40240"/>
    <property type="gene ID" value="Acid345_1238"/>
</dbReference>
<comment type="subunit">
    <text evidence="5">Part of the 50S ribosomal subunit; part of the 5S rRNA/L5/L18/L25 subcomplex. Contacts the 5S rRNA and the P site tRNA. Forms a bridge to the 30S subunit in the 70S ribosome.</text>
</comment>
<reference evidence="9 10" key="1">
    <citation type="journal article" date="2009" name="Appl. Environ. Microbiol.">
        <title>Three genomes from the phylum Acidobacteria provide insight into the lifestyles of these microorganisms in soils.</title>
        <authorList>
            <person name="Ward N.L."/>
            <person name="Challacombe J.F."/>
            <person name="Janssen P.H."/>
            <person name="Henrissat B."/>
            <person name="Coutinho P.M."/>
            <person name="Wu M."/>
            <person name="Xie G."/>
            <person name="Haft D.H."/>
            <person name="Sait M."/>
            <person name="Badger J."/>
            <person name="Barabote R.D."/>
            <person name="Bradley B."/>
            <person name="Brettin T.S."/>
            <person name="Brinkac L.M."/>
            <person name="Bruce D."/>
            <person name="Creasy T."/>
            <person name="Daugherty S.C."/>
            <person name="Davidsen T.M."/>
            <person name="DeBoy R.T."/>
            <person name="Detter J.C."/>
            <person name="Dodson R.J."/>
            <person name="Durkin A.S."/>
            <person name="Ganapathy A."/>
            <person name="Gwinn-Giglio M."/>
            <person name="Han C.S."/>
            <person name="Khouri H."/>
            <person name="Kiss H."/>
            <person name="Kothari S.P."/>
            <person name="Madupu R."/>
            <person name="Nelson K.E."/>
            <person name="Nelson W.C."/>
            <person name="Paulsen I."/>
            <person name="Penn K."/>
            <person name="Ren Q."/>
            <person name="Rosovitz M.J."/>
            <person name="Selengut J.D."/>
            <person name="Shrivastava S."/>
            <person name="Sullivan S.A."/>
            <person name="Tapia R."/>
            <person name="Thompson L.S."/>
            <person name="Watkins K.L."/>
            <person name="Yang Q."/>
            <person name="Yu C."/>
            <person name="Zafar N."/>
            <person name="Zhou L."/>
            <person name="Kuske C.R."/>
        </authorList>
    </citation>
    <scope>NUCLEOTIDE SEQUENCE [LARGE SCALE GENOMIC DNA]</scope>
    <source>
        <strain evidence="9 10">Ellin345</strain>
    </source>
</reference>
<gene>
    <name evidence="5" type="primary">rplE</name>
    <name evidence="9" type="ordered locus">Acid345_1238</name>
</gene>
<dbReference type="NCBIfam" id="NF000585">
    <property type="entry name" value="PRK00010.1"/>
    <property type="match status" value="1"/>
</dbReference>
<dbReference type="GO" id="GO:0006412">
    <property type="term" value="P:translation"/>
    <property type="evidence" value="ECO:0007669"/>
    <property type="project" value="UniProtKB-UniRule"/>
</dbReference>
<dbReference type="eggNOG" id="COG0094">
    <property type="taxonomic scope" value="Bacteria"/>
</dbReference>
<dbReference type="InterPro" id="IPR031309">
    <property type="entry name" value="Ribosomal_uL5_C"/>
</dbReference>
<dbReference type="GO" id="GO:0005840">
    <property type="term" value="C:ribosome"/>
    <property type="evidence" value="ECO:0007669"/>
    <property type="project" value="UniProtKB-KW"/>
</dbReference>
<dbReference type="FunFam" id="3.30.1440.10:FF:000001">
    <property type="entry name" value="50S ribosomal protein L5"/>
    <property type="match status" value="1"/>
</dbReference>
<dbReference type="InterPro" id="IPR022803">
    <property type="entry name" value="Ribosomal_uL5_dom_sf"/>
</dbReference>
<dbReference type="Pfam" id="PF00281">
    <property type="entry name" value="Ribosomal_L5"/>
    <property type="match status" value="1"/>
</dbReference>
<proteinExistence type="inferred from homology"/>
<evidence type="ECO:0000256" key="3">
    <source>
        <dbReference type="ARBA" id="ARBA00023274"/>
    </source>
</evidence>
<dbReference type="KEGG" id="aba:Acid345_1238"/>
<comment type="similarity">
    <text evidence="1 5">Belongs to the universal ribosomal protein uL5 family.</text>
</comment>
<evidence type="ECO:0000259" key="7">
    <source>
        <dbReference type="Pfam" id="PF00281"/>
    </source>
</evidence>
<evidence type="ECO:0000256" key="6">
    <source>
        <dbReference type="SAM" id="MobiDB-lite"/>
    </source>
</evidence>
<dbReference type="GO" id="GO:0003735">
    <property type="term" value="F:structural constituent of ribosome"/>
    <property type="evidence" value="ECO:0007669"/>
    <property type="project" value="InterPro"/>
</dbReference>
<evidence type="ECO:0000256" key="1">
    <source>
        <dbReference type="ARBA" id="ARBA00008553"/>
    </source>
</evidence>
<feature type="domain" description="Large ribosomal subunit protein uL5 C-terminal" evidence="8">
    <location>
        <begin position="123"/>
        <end position="215"/>
    </location>
</feature>
<keyword evidence="5" id="KW-0699">rRNA-binding</keyword>
<accession>Q1ISB0</accession>
<dbReference type="InterPro" id="IPR020929">
    <property type="entry name" value="Ribosomal_uL5_CS"/>
</dbReference>
<organism evidence="9 10">
    <name type="scientific">Koribacter versatilis (strain Ellin345)</name>
    <dbReference type="NCBI Taxonomy" id="204669"/>
    <lineage>
        <taxon>Bacteria</taxon>
        <taxon>Pseudomonadati</taxon>
        <taxon>Acidobacteriota</taxon>
        <taxon>Terriglobia</taxon>
        <taxon>Terriglobales</taxon>
        <taxon>Candidatus Korobacteraceae</taxon>
        <taxon>Candidatus Korobacter</taxon>
    </lineage>
</organism>
<dbReference type="SUPFAM" id="SSF55282">
    <property type="entry name" value="RL5-like"/>
    <property type="match status" value="1"/>
</dbReference>
<dbReference type="EMBL" id="CP000360">
    <property type="protein sequence ID" value="ABF40240.1"/>
    <property type="molecule type" value="Genomic_DNA"/>
</dbReference>
<dbReference type="GO" id="GO:1990904">
    <property type="term" value="C:ribonucleoprotein complex"/>
    <property type="evidence" value="ECO:0007669"/>
    <property type="project" value="UniProtKB-KW"/>
</dbReference>
<dbReference type="GO" id="GO:0019843">
    <property type="term" value="F:rRNA binding"/>
    <property type="evidence" value="ECO:0007669"/>
    <property type="project" value="UniProtKB-UniRule"/>
</dbReference>
<keyword evidence="10" id="KW-1185">Reference proteome</keyword>
<dbReference type="Gene3D" id="3.30.1440.10">
    <property type="match status" value="1"/>
</dbReference>
<dbReference type="PROSITE" id="PS00358">
    <property type="entry name" value="RIBOSOMAL_L5"/>
    <property type="match status" value="1"/>
</dbReference>
<dbReference type="STRING" id="204669.Acid345_1238"/>
<keyword evidence="5" id="KW-0820">tRNA-binding</keyword>
<keyword evidence="5" id="KW-0694">RNA-binding</keyword>
<protein>
    <recommendedName>
        <fullName evidence="4 5">Large ribosomal subunit protein uL5</fullName>
    </recommendedName>
</protein>
<dbReference type="InterPro" id="IPR020930">
    <property type="entry name" value="Ribosomal_uL5_bac-type"/>
</dbReference>
<comment type="function">
    <text evidence="5">This is 1 of the proteins that bind and probably mediate the attachment of the 5S RNA into the large ribosomal subunit, where it forms part of the central protuberance. In the 70S ribosome it contacts protein S13 of the 30S subunit (bridge B1b), connecting the 2 subunits; this bridge is implicated in subunit movement. Contacts the P site tRNA; the 5S rRNA and some of its associated proteins might help stabilize positioning of ribosome-bound tRNAs.</text>
</comment>
<sequence>MADEKKQQKKPDGAGKRQAKAEAAEAPQSGRPKASNRGSARLRGKFTKEVAPALMKEFGITNVMAVPKIEKVVVNMGVGEATQNAKVLDPAVSDLQAITGQKPVVTKAKKSIAQFKVREGQSIGAMVTLRGDRMYEFLDRLMNVALPRVRDFRGVPMKSFDGRGNFTLGLRDQLIFPEIDYSKVDKLKGMNVTIVTSAKNDDQARALLKHMGMPFRQPGA</sequence>
<dbReference type="OrthoDB" id="9806626at2"/>
<feature type="domain" description="Large ribosomal subunit protein uL5 N-terminal" evidence="7">
    <location>
        <begin position="62"/>
        <end position="118"/>
    </location>
</feature>
<keyword evidence="3 5" id="KW-0687">Ribonucleoprotein</keyword>
<keyword evidence="2 5" id="KW-0689">Ribosomal protein</keyword>
<evidence type="ECO:0000256" key="2">
    <source>
        <dbReference type="ARBA" id="ARBA00022980"/>
    </source>
</evidence>
<evidence type="ECO:0000313" key="9">
    <source>
        <dbReference type="EMBL" id="ABF40240.1"/>
    </source>
</evidence>
<dbReference type="PANTHER" id="PTHR11994">
    <property type="entry name" value="60S RIBOSOMAL PROTEIN L11-RELATED"/>
    <property type="match status" value="1"/>
</dbReference>
<feature type="region of interest" description="Disordered" evidence="6">
    <location>
        <begin position="1"/>
        <end position="44"/>
    </location>
</feature>